<reference evidence="8" key="1">
    <citation type="submission" date="2023-03" db="EMBL/GenBank/DDBJ databases">
        <title>Lomoglobus Profundus gen. nov., sp. nov., a novel member of the phylum Verrucomicrobia, isolated from deep-marine sediment of South China Sea.</title>
        <authorList>
            <person name="Ahmad T."/>
            <person name="Ishaq S.E."/>
            <person name="Wang F."/>
        </authorList>
    </citation>
    <scope>NUCLEOTIDE SEQUENCE</scope>
    <source>
        <strain evidence="8">LMO-M01</strain>
    </source>
</reference>
<dbReference type="PROSITE" id="PS00622">
    <property type="entry name" value="HTH_LUXR_1"/>
    <property type="match status" value="1"/>
</dbReference>
<keyword evidence="2" id="KW-0805">Transcription regulation</keyword>
<dbReference type="SUPFAM" id="SSF52172">
    <property type="entry name" value="CheY-like"/>
    <property type="match status" value="1"/>
</dbReference>
<dbReference type="InterPro" id="IPR036388">
    <property type="entry name" value="WH-like_DNA-bd_sf"/>
</dbReference>
<dbReference type="PROSITE" id="PS50043">
    <property type="entry name" value="HTH_LUXR_2"/>
    <property type="match status" value="1"/>
</dbReference>
<dbReference type="SMART" id="SM00448">
    <property type="entry name" value="REC"/>
    <property type="match status" value="1"/>
</dbReference>
<keyword evidence="4" id="KW-0804">Transcription</keyword>
<evidence type="ECO:0000256" key="1">
    <source>
        <dbReference type="ARBA" id="ARBA00022553"/>
    </source>
</evidence>
<evidence type="ECO:0000313" key="9">
    <source>
        <dbReference type="Proteomes" id="UP001218638"/>
    </source>
</evidence>
<dbReference type="EMBL" id="CP119075">
    <property type="protein sequence ID" value="WED66045.1"/>
    <property type="molecule type" value="Genomic_DNA"/>
</dbReference>
<dbReference type="SMART" id="SM00421">
    <property type="entry name" value="HTH_LUXR"/>
    <property type="match status" value="1"/>
</dbReference>
<dbReference type="RefSeq" id="WP_330931235.1">
    <property type="nucleotide sequence ID" value="NZ_CP119075.1"/>
</dbReference>
<accession>A0AAF0I3P3</accession>
<dbReference type="GO" id="GO:0003677">
    <property type="term" value="F:DNA binding"/>
    <property type="evidence" value="ECO:0007669"/>
    <property type="project" value="UniProtKB-KW"/>
</dbReference>
<proteinExistence type="predicted"/>
<dbReference type="Gene3D" id="3.40.50.2300">
    <property type="match status" value="1"/>
</dbReference>
<evidence type="ECO:0000313" key="8">
    <source>
        <dbReference type="EMBL" id="WED66045.1"/>
    </source>
</evidence>
<feature type="domain" description="HTH luxR-type" evidence="6">
    <location>
        <begin position="153"/>
        <end position="218"/>
    </location>
</feature>
<dbReference type="PROSITE" id="PS50110">
    <property type="entry name" value="RESPONSE_REGULATORY"/>
    <property type="match status" value="1"/>
</dbReference>
<dbReference type="InterPro" id="IPR011006">
    <property type="entry name" value="CheY-like_superfamily"/>
</dbReference>
<dbReference type="InterPro" id="IPR039420">
    <property type="entry name" value="WalR-like"/>
</dbReference>
<dbReference type="KEGG" id="slom:PXH66_04190"/>
<organism evidence="8 9">
    <name type="scientific">Synoicihabitans lomoniglobus</name>
    <dbReference type="NCBI Taxonomy" id="2909285"/>
    <lineage>
        <taxon>Bacteria</taxon>
        <taxon>Pseudomonadati</taxon>
        <taxon>Verrucomicrobiota</taxon>
        <taxon>Opitutia</taxon>
        <taxon>Opitutales</taxon>
        <taxon>Opitutaceae</taxon>
        <taxon>Synoicihabitans</taxon>
    </lineage>
</organism>
<keyword evidence="9" id="KW-1185">Reference proteome</keyword>
<keyword evidence="3" id="KW-0238">DNA-binding</keyword>
<dbReference type="GO" id="GO:0006355">
    <property type="term" value="P:regulation of DNA-templated transcription"/>
    <property type="evidence" value="ECO:0007669"/>
    <property type="project" value="InterPro"/>
</dbReference>
<dbReference type="Pfam" id="PF00072">
    <property type="entry name" value="Response_reg"/>
    <property type="match status" value="1"/>
</dbReference>
<evidence type="ECO:0000256" key="2">
    <source>
        <dbReference type="ARBA" id="ARBA00023015"/>
    </source>
</evidence>
<dbReference type="InterPro" id="IPR058245">
    <property type="entry name" value="NreC/VraR/RcsB-like_REC"/>
</dbReference>
<name>A0AAF0I3P3_9BACT</name>
<dbReference type="SUPFAM" id="SSF46894">
    <property type="entry name" value="C-terminal effector domain of the bipartite response regulators"/>
    <property type="match status" value="1"/>
</dbReference>
<protein>
    <submittedName>
        <fullName evidence="8">Response regulator transcription factor</fullName>
    </submittedName>
</protein>
<feature type="modified residue" description="4-aspartylphosphate" evidence="5">
    <location>
        <position position="64"/>
    </location>
</feature>
<keyword evidence="1 5" id="KW-0597">Phosphoprotein</keyword>
<dbReference type="PRINTS" id="PR00038">
    <property type="entry name" value="HTHLUXR"/>
</dbReference>
<dbReference type="InterPro" id="IPR001789">
    <property type="entry name" value="Sig_transdc_resp-reg_receiver"/>
</dbReference>
<evidence type="ECO:0000256" key="4">
    <source>
        <dbReference type="ARBA" id="ARBA00023163"/>
    </source>
</evidence>
<evidence type="ECO:0000256" key="5">
    <source>
        <dbReference type="PROSITE-ProRule" id="PRU00169"/>
    </source>
</evidence>
<dbReference type="PANTHER" id="PTHR43214">
    <property type="entry name" value="TWO-COMPONENT RESPONSE REGULATOR"/>
    <property type="match status" value="1"/>
</dbReference>
<dbReference type="Pfam" id="PF00196">
    <property type="entry name" value="GerE"/>
    <property type="match status" value="1"/>
</dbReference>
<dbReference type="CDD" id="cd17535">
    <property type="entry name" value="REC_NarL-like"/>
    <property type="match status" value="1"/>
</dbReference>
<evidence type="ECO:0000259" key="7">
    <source>
        <dbReference type="PROSITE" id="PS50110"/>
    </source>
</evidence>
<dbReference type="CDD" id="cd06170">
    <property type="entry name" value="LuxR_C_like"/>
    <property type="match status" value="1"/>
</dbReference>
<feature type="domain" description="Response regulatory" evidence="7">
    <location>
        <begin position="13"/>
        <end position="129"/>
    </location>
</feature>
<dbReference type="AlphaFoldDB" id="A0AAF0I3P3"/>
<gene>
    <name evidence="8" type="ORF">PXH66_04190</name>
</gene>
<dbReference type="GO" id="GO:0000160">
    <property type="term" value="P:phosphorelay signal transduction system"/>
    <property type="evidence" value="ECO:0007669"/>
    <property type="project" value="InterPro"/>
</dbReference>
<evidence type="ECO:0000256" key="3">
    <source>
        <dbReference type="ARBA" id="ARBA00023125"/>
    </source>
</evidence>
<dbReference type="Gene3D" id="1.10.10.10">
    <property type="entry name" value="Winged helix-like DNA-binding domain superfamily/Winged helix DNA-binding domain"/>
    <property type="match status" value="1"/>
</dbReference>
<sequence length="220" mass="24283">MSPSSRLSPAPRRFVMVDDSATFRELVQDTLQRRYQPLIFEGYALGRDGIAACCDTPPDLLIVDLYLHDMDGRDIVRELRRQDVNTRILAVTAHPDAGLPADLVQLGVAGFVDKHSPIEQLERAVQRLLDGGMFFSASVRPPAPRLGDEPAVPAAPASVLSEREREVVRLVARGLASKEIGSRLGLSTRTVEKHRARILARLGLHDIPTLVRWCLLRGLG</sequence>
<dbReference type="Proteomes" id="UP001218638">
    <property type="component" value="Chromosome"/>
</dbReference>
<evidence type="ECO:0000259" key="6">
    <source>
        <dbReference type="PROSITE" id="PS50043"/>
    </source>
</evidence>
<dbReference type="InterPro" id="IPR016032">
    <property type="entry name" value="Sig_transdc_resp-reg_C-effctor"/>
</dbReference>
<dbReference type="InterPro" id="IPR000792">
    <property type="entry name" value="Tscrpt_reg_LuxR_C"/>
</dbReference>
<dbReference type="PANTHER" id="PTHR43214:SF41">
    <property type="entry name" value="NITRATE_NITRITE RESPONSE REGULATOR PROTEIN NARP"/>
    <property type="match status" value="1"/>
</dbReference>